<dbReference type="GO" id="GO:0004022">
    <property type="term" value="F:alcohol dehydrogenase (NAD+) activity"/>
    <property type="evidence" value="ECO:0007669"/>
    <property type="project" value="TreeGrafter"/>
</dbReference>
<gene>
    <name evidence="6" type="ORF">SAMN05216252_13063</name>
</gene>
<dbReference type="PANTHER" id="PTHR11496:SF102">
    <property type="entry name" value="ALCOHOL DEHYDROGENASE 4"/>
    <property type="match status" value="1"/>
</dbReference>
<keyword evidence="3" id="KW-0520">NAD</keyword>
<dbReference type="EMBL" id="FZOF01000030">
    <property type="protein sequence ID" value="SNT49005.1"/>
    <property type="molecule type" value="Genomic_DNA"/>
</dbReference>
<name>A0A239N297_9ACTN</name>
<proteinExistence type="inferred from homology"/>
<evidence type="ECO:0000256" key="1">
    <source>
        <dbReference type="ARBA" id="ARBA00007358"/>
    </source>
</evidence>
<dbReference type="InterPro" id="IPR001670">
    <property type="entry name" value="ADH_Fe/GldA"/>
</dbReference>
<evidence type="ECO:0000256" key="2">
    <source>
        <dbReference type="ARBA" id="ARBA00023002"/>
    </source>
</evidence>
<dbReference type="Gene3D" id="3.40.50.1970">
    <property type="match status" value="1"/>
</dbReference>
<protein>
    <submittedName>
        <fullName evidence="6">Maleylacetate reductase</fullName>
    </submittedName>
</protein>
<dbReference type="CDD" id="cd08177">
    <property type="entry name" value="MAR"/>
    <property type="match status" value="1"/>
</dbReference>
<dbReference type="InterPro" id="IPR039697">
    <property type="entry name" value="Alcohol_dehydrogenase_Fe"/>
</dbReference>
<dbReference type="PANTHER" id="PTHR11496">
    <property type="entry name" value="ALCOHOL DEHYDROGENASE"/>
    <property type="match status" value="1"/>
</dbReference>
<dbReference type="InterPro" id="IPR056798">
    <property type="entry name" value="ADH_Fe_C"/>
</dbReference>
<dbReference type="Proteomes" id="UP000198280">
    <property type="component" value="Unassembled WGS sequence"/>
</dbReference>
<dbReference type="RefSeq" id="WP_089228288.1">
    <property type="nucleotide sequence ID" value="NZ_FZOF01000030.1"/>
</dbReference>
<dbReference type="InterPro" id="IPR034786">
    <property type="entry name" value="MAR"/>
</dbReference>
<evidence type="ECO:0000313" key="6">
    <source>
        <dbReference type="EMBL" id="SNT49005.1"/>
    </source>
</evidence>
<sequence length="355" mass="36180">MSLEFVHEALPMRVVFRAGAATTAVAGETERLGLRRVLVLSGRHGEDTARSVAASLGAVCAGVHPGAVMHVPVKVADEAVSVAQGLDADGLVAVGGGSAVGLGKAVALRTGLPLLAVPTTYSGSEMTPMWGLTEDGVKRTGRDRRVLPRSVVYDPELTLSMPPALSGTSGVNALAHAVEALYAPDATPVVSLMAEEGVRALAEALPRVVADPGGLDARGRALYGAWLCGACLGATTMGLHHKLAHVLGGAFDLPHSATHTVLLPYVLAFNAPAAPEATAALRRALATEDPARALWELGGRLGAPRSLAEVGLPADGIGRVVELVGAASYANPRPADADELRALLTKAYEGAPPAG</sequence>
<organism evidence="6 7">
    <name type="scientific">Actinacidiphila glaucinigra</name>
    <dbReference type="NCBI Taxonomy" id="235986"/>
    <lineage>
        <taxon>Bacteria</taxon>
        <taxon>Bacillati</taxon>
        <taxon>Actinomycetota</taxon>
        <taxon>Actinomycetes</taxon>
        <taxon>Kitasatosporales</taxon>
        <taxon>Streptomycetaceae</taxon>
        <taxon>Actinacidiphila</taxon>
    </lineage>
</organism>
<feature type="domain" description="Alcohol dehydrogenase iron-type/glycerol dehydrogenase GldA" evidence="4">
    <location>
        <begin position="11"/>
        <end position="155"/>
    </location>
</feature>
<keyword evidence="7" id="KW-1185">Reference proteome</keyword>
<comment type="similarity">
    <text evidence="1">Belongs to the iron-containing alcohol dehydrogenase family.</text>
</comment>
<dbReference type="OrthoDB" id="3812122at2"/>
<dbReference type="GO" id="GO:0018506">
    <property type="term" value="F:maleylacetate reductase activity"/>
    <property type="evidence" value="ECO:0007669"/>
    <property type="project" value="InterPro"/>
</dbReference>
<dbReference type="Pfam" id="PF00465">
    <property type="entry name" value="Fe-ADH"/>
    <property type="match status" value="1"/>
</dbReference>
<dbReference type="Gene3D" id="1.20.1090.10">
    <property type="entry name" value="Dehydroquinate synthase-like - alpha domain"/>
    <property type="match status" value="1"/>
</dbReference>
<dbReference type="GO" id="GO:0046872">
    <property type="term" value="F:metal ion binding"/>
    <property type="evidence" value="ECO:0007669"/>
    <property type="project" value="InterPro"/>
</dbReference>
<feature type="domain" description="Fe-containing alcohol dehydrogenase-like C-terminal" evidence="5">
    <location>
        <begin position="168"/>
        <end position="348"/>
    </location>
</feature>
<evidence type="ECO:0000259" key="5">
    <source>
        <dbReference type="Pfam" id="PF25137"/>
    </source>
</evidence>
<evidence type="ECO:0000256" key="3">
    <source>
        <dbReference type="ARBA" id="ARBA00023027"/>
    </source>
</evidence>
<reference evidence="6 7" key="1">
    <citation type="submission" date="2017-06" db="EMBL/GenBank/DDBJ databases">
        <authorList>
            <person name="Kim H.J."/>
            <person name="Triplett B.A."/>
        </authorList>
    </citation>
    <scope>NUCLEOTIDE SEQUENCE [LARGE SCALE GENOMIC DNA]</scope>
    <source>
        <strain evidence="6 7">CGMCC 4.1858</strain>
    </source>
</reference>
<dbReference type="Pfam" id="PF25137">
    <property type="entry name" value="ADH_Fe_C"/>
    <property type="match status" value="1"/>
</dbReference>
<keyword evidence="2" id="KW-0560">Oxidoreductase</keyword>
<accession>A0A239N297</accession>
<evidence type="ECO:0000313" key="7">
    <source>
        <dbReference type="Proteomes" id="UP000198280"/>
    </source>
</evidence>
<dbReference type="AlphaFoldDB" id="A0A239N297"/>
<dbReference type="SUPFAM" id="SSF56796">
    <property type="entry name" value="Dehydroquinate synthase-like"/>
    <property type="match status" value="1"/>
</dbReference>
<evidence type="ECO:0000259" key="4">
    <source>
        <dbReference type="Pfam" id="PF00465"/>
    </source>
</evidence>